<dbReference type="AlphaFoldDB" id="A0A8K0TNS2"/>
<keyword evidence="4" id="KW-1185">Reference proteome</keyword>
<name>A0A8K0TNS2_9PEZI</name>
<dbReference type="Proteomes" id="UP000813385">
    <property type="component" value="Unassembled WGS sequence"/>
</dbReference>
<accession>A0A8K0TNS2</accession>
<dbReference type="PANTHER" id="PTHR34997:SF2">
    <property type="entry name" value="LYSM DOMAIN-CONTAINING PROTEIN-RELATED"/>
    <property type="match status" value="1"/>
</dbReference>
<evidence type="ECO:0000313" key="4">
    <source>
        <dbReference type="Proteomes" id="UP000813385"/>
    </source>
</evidence>
<evidence type="ECO:0000313" key="3">
    <source>
        <dbReference type="EMBL" id="KAH7363516.1"/>
    </source>
</evidence>
<dbReference type="OrthoDB" id="2281372at2759"/>
<dbReference type="Gene3D" id="3.10.350.10">
    <property type="entry name" value="LysM domain"/>
    <property type="match status" value="3"/>
</dbReference>
<feature type="signal peptide" evidence="2">
    <location>
        <begin position="1"/>
        <end position="21"/>
    </location>
</feature>
<sequence length="408" mass="42943">MSLFKCSLLLAAAAVTTQVAARRMDPEPLFPTDPNTTPHCTWWGDYDGSGNCASFLTENLLIMAQNPSVPNPCVLQAQRSYCVEAFGEPSPGVPTPTTMITTAGPGGPTTTAPPTTTKPGNGVSTPLPTQPGMVTNCNKFHYIASTNVNDCSGMQIGVQVCVGVIAVPTPTTSVGPNGVTTPLPIQPSMVSNCNKFHWIANSNVKCADVISYQKITLADFAKWNPSVNSDCTGMWSGVQVCVGVIGGTPAPTTTTTAGNGVQTPQPTQPGMVTNCNKFHWIAKGVNCDQVTSYQKISRADFVKWNPTVLSDCSGMWAEVNVCVGVIGGSAPAPTTTTSAGNGIQTPQPTQPGMVTYCKKFHWIANSNVKCADVISYQKITLADFAKWNTGVGADCRNMWAGVHQCVGV</sequence>
<keyword evidence="1 2" id="KW-0732">Signal</keyword>
<gene>
    <name evidence="3" type="ORF">B0T11DRAFT_257315</name>
</gene>
<dbReference type="InterPro" id="IPR036779">
    <property type="entry name" value="LysM_dom_sf"/>
</dbReference>
<organism evidence="3 4">
    <name type="scientific">Plectosphaerella cucumerina</name>
    <dbReference type="NCBI Taxonomy" id="40658"/>
    <lineage>
        <taxon>Eukaryota</taxon>
        <taxon>Fungi</taxon>
        <taxon>Dikarya</taxon>
        <taxon>Ascomycota</taxon>
        <taxon>Pezizomycotina</taxon>
        <taxon>Sordariomycetes</taxon>
        <taxon>Hypocreomycetidae</taxon>
        <taxon>Glomerellales</taxon>
        <taxon>Plectosphaerellaceae</taxon>
        <taxon>Plectosphaerella</taxon>
    </lineage>
</organism>
<proteinExistence type="predicted"/>
<evidence type="ECO:0000256" key="2">
    <source>
        <dbReference type="SAM" id="SignalP"/>
    </source>
</evidence>
<dbReference type="GO" id="GO:0008061">
    <property type="term" value="F:chitin binding"/>
    <property type="evidence" value="ECO:0007669"/>
    <property type="project" value="InterPro"/>
</dbReference>
<reference evidence="3" key="1">
    <citation type="journal article" date="2021" name="Nat. Commun.">
        <title>Genetic determinants of endophytism in the Arabidopsis root mycobiome.</title>
        <authorList>
            <person name="Mesny F."/>
            <person name="Miyauchi S."/>
            <person name="Thiergart T."/>
            <person name="Pickel B."/>
            <person name="Atanasova L."/>
            <person name="Karlsson M."/>
            <person name="Huettel B."/>
            <person name="Barry K.W."/>
            <person name="Haridas S."/>
            <person name="Chen C."/>
            <person name="Bauer D."/>
            <person name="Andreopoulos W."/>
            <person name="Pangilinan J."/>
            <person name="LaButti K."/>
            <person name="Riley R."/>
            <person name="Lipzen A."/>
            <person name="Clum A."/>
            <person name="Drula E."/>
            <person name="Henrissat B."/>
            <person name="Kohler A."/>
            <person name="Grigoriev I.V."/>
            <person name="Martin F.M."/>
            <person name="Hacquard S."/>
        </authorList>
    </citation>
    <scope>NUCLEOTIDE SEQUENCE</scope>
    <source>
        <strain evidence="3">MPI-CAGE-AT-0016</strain>
    </source>
</reference>
<dbReference type="InterPro" id="IPR052210">
    <property type="entry name" value="LysM1-like"/>
</dbReference>
<dbReference type="EMBL" id="JAGPXD010000003">
    <property type="protein sequence ID" value="KAH7363516.1"/>
    <property type="molecule type" value="Genomic_DNA"/>
</dbReference>
<dbReference type="PANTHER" id="PTHR34997">
    <property type="entry name" value="AM15"/>
    <property type="match status" value="1"/>
</dbReference>
<comment type="caution">
    <text evidence="3">The sequence shown here is derived from an EMBL/GenBank/DDBJ whole genome shotgun (WGS) entry which is preliminary data.</text>
</comment>
<evidence type="ECO:0000256" key="1">
    <source>
        <dbReference type="ARBA" id="ARBA00022729"/>
    </source>
</evidence>
<protein>
    <submittedName>
        <fullName evidence="3">LysM domain-containing protein</fullName>
    </submittedName>
</protein>
<feature type="chain" id="PRO_5035472488" evidence="2">
    <location>
        <begin position="22"/>
        <end position="408"/>
    </location>
</feature>